<evidence type="ECO:0000256" key="4">
    <source>
        <dbReference type="ARBA" id="ARBA00022989"/>
    </source>
</evidence>
<dbReference type="InterPro" id="IPR001611">
    <property type="entry name" value="Leu-rich_rpt"/>
</dbReference>
<keyword evidence="3" id="KW-0732">Signal</keyword>
<evidence type="ECO:0000313" key="9">
    <source>
        <dbReference type="Proteomes" id="UP000008694"/>
    </source>
</evidence>
<organism evidence="9">
    <name type="scientific">Arabidopsis lyrata subsp. lyrata</name>
    <name type="common">Lyre-leaved rock-cress</name>
    <dbReference type="NCBI Taxonomy" id="81972"/>
    <lineage>
        <taxon>Eukaryota</taxon>
        <taxon>Viridiplantae</taxon>
        <taxon>Streptophyta</taxon>
        <taxon>Embryophyta</taxon>
        <taxon>Tracheophyta</taxon>
        <taxon>Spermatophyta</taxon>
        <taxon>Magnoliopsida</taxon>
        <taxon>eudicotyledons</taxon>
        <taxon>Gunneridae</taxon>
        <taxon>Pentapetalae</taxon>
        <taxon>rosids</taxon>
        <taxon>malvids</taxon>
        <taxon>Brassicales</taxon>
        <taxon>Brassicaceae</taxon>
        <taxon>Camelineae</taxon>
        <taxon>Arabidopsis</taxon>
    </lineage>
</organism>
<evidence type="ECO:0000256" key="3">
    <source>
        <dbReference type="ARBA" id="ARBA00022729"/>
    </source>
</evidence>
<dbReference type="AlphaFoldDB" id="D7KP13"/>
<dbReference type="STRING" id="81972.D7KP13"/>
<keyword evidence="7" id="KW-0325">Glycoprotein</keyword>
<dbReference type="InterPro" id="IPR046956">
    <property type="entry name" value="RLP23-like"/>
</dbReference>
<evidence type="ECO:0000256" key="6">
    <source>
        <dbReference type="ARBA" id="ARBA00023170"/>
    </source>
</evidence>
<dbReference type="HOGENOM" id="CLU_1477106_0_0_1"/>
<protein>
    <recommendedName>
        <fullName evidence="10">Leucine-rich repeat family protein</fullName>
    </recommendedName>
</protein>
<dbReference type="EMBL" id="GL348713">
    <property type="protein sequence ID" value="EFH70846.1"/>
    <property type="molecule type" value="Genomic_DNA"/>
</dbReference>
<evidence type="ECO:0000256" key="2">
    <source>
        <dbReference type="ARBA" id="ARBA00022692"/>
    </source>
</evidence>
<dbReference type="PANTHER" id="PTHR48061:SF46">
    <property type="entry name" value="LEUCINE-RICH REPEAT-CONTAINING N-TERMINAL PLANT-TYPE DOMAIN-CONTAINING PROTEIN"/>
    <property type="match status" value="1"/>
</dbReference>
<keyword evidence="2" id="KW-0812">Transmembrane</keyword>
<sequence length="183" mass="19882">MEGSWNSVSIILLSLSFLVFNSTFLGAYGLTLLNLSHSNFSGKIPVELLQLTKLVSLDLSSNSLSAEKSFLDNLFRNLTTLKELSLGSVDISSEIPENITNLSYLKSLYLDDCNLIGGFPSRVLLIPTIKSLSLSGNNKMEGPLPKFHGNNSLEVLDLSSTSFSVSVVSMDSQRISLQARSVC</sequence>
<keyword evidence="4" id="KW-1133">Transmembrane helix</keyword>
<dbReference type="Pfam" id="PF13516">
    <property type="entry name" value="LRR_6"/>
    <property type="match status" value="1"/>
</dbReference>
<reference evidence="9" key="1">
    <citation type="journal article" date="2011" name="Nat. Genet.">
        <title>The Arabidopsis lyrata genome sequence and the basis of rapid genome size change.</title>
        <authorList>
            <person name="Hu T.T."/>
            <person name="Pattyn P."/>
            <person name="Bakker E.G."/>
            <person name="Cao J."/>
            <person name="Cheng J.-F."/>
            <person name="Clark R.M."/>
            <person name="Fahlgren N."/>
            <person name="Fawcett J.A."/>
            <person name="Grimwood J."/>
            <person name="Gundlach H."/>
            <person name="Haberer G."/>
            <person name="Hollister J.D."/>
            <person name="Ossowski S."/>
            <person name="Ottilar R.P."/>
            <person name="Salamov A.A."/>
            <person name="Schneeberger K."/>
            <person name="Spannagl M."/>
            <person name="Wang X."/>
            <person name="Yang L."/>
            <person name="Nasrallah M.E."/>
            <person name="Bergelson J."/>
            <person name="Carrington J.C."/>
            <person name="Gaut B.S."/>
            <person name="Schmutz J."/>
            <person name="Mayer K.F.X."/>
            <person name="Van de Peer Y."/>
            <person name="Grigoriev I.V."/>
            <person name="Nordborg M."/>
            <person name="Weigel D."/>
            <person name="Guo Y.-L."/>
        </authorList>
    </citation>
    <scope>NUCLEOTIDE SEQUENCE [LARGE SCALE GENOMIC DNA]</scope>
    <source>
        <strain evidence="9">cv. MN47</strain>
    </source>
</reference>
<dbReference type="InterPro" id="IPR032675">
    <property type="entry name" value="LRR_dom_sf"/>
</dbReference>
<name>D7KP13_ARALL</name>
<dbReference type="Pfam" id="PF00560">
    <property type="entry name" value="LRR_1"/>
    <property type="match status" value="2"/>
</dbReference>
<dbReference type="Gene3D" id="3.80.10.10">
    <property type="entry name" value="Ribonuclease Inhibitor"/>
    <property type="match status" value="1"/>
</dbReference>
<evidence type="ECO:0008006" key="10">
    <source>
        <dbReference type="Google" id="ProtNLM"/>
    </source>
</evidence>
<evidence type="ECO:0000256" key="7">
    <source>
        <dbReference type="ARBA" id="ARBA00023180"/>
    </source>
</evidence>
<keyword evidence="6" id="KW-0675">Receptor</keyword>
<dbReference type="SUPFAM" id="SSF52058">
    <property type="entry name" value="L domain-like"/>
    <property type="match status" value="1"/>
</dbReference>
<evidence type="ECO:0000313" key="8">
    <source>
        <dbReference type="EMBL" id="EFH70846.1"/>
    </source>
</evidence>
<proteinExistence type="predicted"/>
<keyword evidence="5" id="KW-0472">Membrane</keyword>
<evidence type="ECO:0000256" key="5">
    <source>
        <dbReference type="ARBA" id="ARBA00023136"/>
    </source>
</evidence>
<dbReference type="PANTHER" id="PTHR48061">
    <property type="entry name" value="LEUCINE-RICH REPEAT RECEPTOR PROTEIN KINASE EMS1-LIKE-RELATED"/>
    <property type="match status" value="1"/>
</dbReference>
<evidence type="ECO:0000256" key="1">
    <source>
        <dbReference type="ARBA" id="ARBA00004479"/>
    </source>
</evidence>
<dbReference type="GO" id="GO:0016020">
    <property type="term" value="C:membrane"/>
    <property type="evidence" value="ECO:0007669"/>
    <property type="project" value="UniProtKB-SubCell"/>
</dbReference>
<dbReference type="Proteomes" id="UP000008694">
    <property type="component" value="Unassembled WGS sequence"/>
</dbReference>
<gene>
    <name evidence="8" type="ORF">ARALYDRAFT_892691</name>
</gene>
<comment type="subcellular location">
    <subcellularLocation>
        <location evidence="1">Membrane</location>
        <topology evidence="1">Single-pass type I membrane protein</topology>
    </subcellularLocation>
</comment>
<accession>D7KP13</accession>
<dbReference type="Gramene" id="scaffold_105485.1">
    <property type="protein sequence ID" value="scaffold_105485.1"/>
    <property type="gene ID" value="scaffold_105485.1"/>
</dbReference>
<keyword evidence="9" id="KW-1185">Reference proteome</keyword>
<dbReference type="eggNOG" id="KOG0619">
    <property type="taxonomic scope" value="Eukaryota"/>
</dbReference>